<organism evidence="1 2">
    <name type="scientific">Actinopolyspora saharensis</name>
    <dbReference type="NCBI Taxonomy" id="995062"/>
    <lineage>
        <taxon>Bacteria</taxon>
        <taxon>Bacillati</taxon>
        <taxon>Actinomycetota</taxon>
        <taxon>Actinomycetes</taxon>
        <taxon>Actinopolysporales</taxon>
        <taxon>Actinopolysporaceae</taxon>
        <taxon>Actinopolyspora</taxon>
    </lineage>
</organism>
<dbReference type="AlphaFoldDB" id="A0A1H1FZG2"/>
<name>A0A1H1FZG2_9ACTN</name>
<dbReference type="PRINTS" id="PR00413">
    <property type="entry name" value="HADHALOGNASE"/>
</dbReference>
<dbReference type="SUPFAM" id="SSF56784">
    <property type="entry name" value="HAD-like"/>
    <property type="match status" value="1"/>
</dbReference>
<dbReference type="SFLD" id="SFLDS00003">
    <property type="entry name" value="Haloacid_Dehalogenase"/>
    <property type="match status" value="1"/>
</dbReference>
<gene>
    <name evidence="1" type="ORF">SAMN04489718_3332</name>
</gene>
<keyword evidence="1" id="KW-0378">Hydrolase</keyword>
<dbReference type="Gene3D" id="3.40.50.1000">
    <property type="entry name" value="HAD superfamily/HAD-like"/>
    <property type="match status" value="1"/>
</dbReference>
<dbReference type="OrthoDB" id="9797415at2"/>
<accession>A0A1H1FZG2</accession>
<dbReference type="RefSeq" id="WP_092525366.1">
    <property type="nucleotide sequence ID" value="NZ_FNKO01000002.1"/>
</dbReference>
<dbReference type="InterPro" id="IPR006439">
    <property type="entry name" value="HAD-SF_hydro_IA"/>
</dbReference>
<proteinExistence type="predicted"/>
<dbReference type="InterPro" id="IPR036412">
    <property type="entry name" value="HAD-like_sf"/>
</dbReference>
<protein>
    <submittedName>
        <fullName evidence="1">Putative hydrolase of the HAD superfamily</fullName>
    </submittedName>
</protein>
<dbReference type="CDD" id="cd02603">
    <property type="entry name" value="HAD_sEH-N_like"/>
    <property type="match status" value="1"/>
</dbReference>
<dbReference type="STRING" id="995062.SAMN04489718_3332"/>
<dbReference type="Pfam" id="PF00702">
    <property type="entry name" value="Hydrolase"/>
    <property type="match status" value="1"/>
</dbReference>
<reference evidence="2" key="1">
    <citation type="submission" date="2016-10" db="EMBL/GenBank/DDBJ databases">
        <authorList>
            <person name="Varghese N."/>
            <person name="Submissions S."/>
        </authorList>
    </citation>
    <scope>NUCLEOTIDE SEQUENCE [LARGE SCALE GENOMIC DNA]</scope>
    <source>
        <strain evidence="2">DSM 45459</strain>
    </source>
</reference>
<evidence type="ECO:0000313" key="1">
    <source>
        <dbReference type="EMBL" id="SDR06343.1"/>
    </source>
</evidence>
<sequence length="213" mass="23434">MSDSLEPPRWLVFDYGGVISRPTEALPRIAAELGLDDSGLAEVTTAYFAERDAYDRGLADHEYWKAVAGRLDRSVDAAQAEKLTRIDVAGWSEFDPGTLALLRELGSRSSELALLSNAPVTFARTVERMPWTRHFRRLLFSGDLGTAKPDEGIWRILLDRLGAAPGQCLFFDDGPANVEAARRAGLAAELWQGPEHAREVLRSRGLSTPAEGR</sequence>
<evidence type="ECO:0000313" key="2">
    <source>
        <dbReference type="Proteomes" id="UP000199301"/>
    </source>
</evidence>
<dbReference type="PANTHER" id="PTHR43611">
    <property type="entry name" value="ALPHA-D-GLUCOSE 1-PHOSPHATE PHOSPHATASE"/>
    <property type="match status" value="1"/>
</dbReference>
<dbReference type="GO" id="GO:0016787">
    <property type="term" value="F:hydrolase activity"/>
    <property type="evidence" value="ECO:0007669"/>
    <property type="project" value="UniProtKB-KW"/>
</dbReference>
<dbReference type="InterPro" id="IPR023214">
    <property type="entry name" value="HAD_sf"/>
</dbReference>
<dbReference type="NCBIfam" id="TIGR01509">
    <property type="entry name" value="HAD-SF-IA-v3"/>
    <property type="match status" value="1"/>
</dbReference>
<keyword evidence="2" id="KW-1185">Reference proteome</keyword>
<dbReference type="EMBL" id="FNKO01000002">
    <property type="protein sequence ID" value="SDR06343.1"/>
    <property type="molecule type" value="Genomic_DNA"/>
</dbReference>
<dbReference type="Proteomes" id="UP000199301">
    <property type="component" value="Unassembled WGS sequence"/>
</dbReference>
<dbReference type="PANTHER" id="PTHR43611:SF3">
    <property type="entry name" value="FLAVIN MONONUCLEOTIDE HYDROLASE 1, CHLOROPLATIC"/>
    <property type="match status" value="1"/>
</dbReference>
<dbReference type="SFLD" id="SFLDG01129">
    <property type="entry name" value="C1.5:_HAD__Beta-PGM__Phosphata"/>
    <property type="match status" value="1"/>
</dbReference>